<dbReference type="PANTHER" id="PTHR31066:SF60">
    <property type="entry name" value="PB1 DOMAIN-CONTAINING PROTEIN"/>
    <property type="match status" value="1"/>
</dbReference>
<dbReference type="Proteomes" id="UP001229421">
    <property type="component" value="Unassembled WGS sequence"/>
</dbReference>
<dbReference type="CDD" id="cd06410">
    <property type="entry name" value="PB1_UP2"/>
    <property type="match status" value="1"/>
</dbReference>
<comment type="caution">
    <text evidence="2">The sequence shown here is derived from an EMBL/GenBank/DDBJ whole genome shotgun (WGS) entry which is preliminary data.</text>
</comment>
<evidence type="ECO:0000313" key="3">
    <source>
        <dbReference type="Proteomes" id="UP001229421"/>
    </source>
</evidence>
<evidence type="ECO:0000313" key="2">
    <source>
        <dbReference type="EMBL" id="KAK1433188.1"/>
    </source>
</evidence>
<protein>
    <recommendedName>
        <fullName evidence="1">PB1 domain-containing protein</fullName>
    </recommendedName>
</protein>
<dbReference type="InterPro" id="IPR053198">
    <property type="entry name" value="Gynoecium_Dev_Regulator"/>
</dbReference>
<dbReference type="Gene3D" id="3.10.20.90">
    <property type="entry name" value="Phosphatidylinositol 3-kinase Catalytic Subunit, Chain A, domain 1"/>
    <property type="match status" value="1"/>
</dbReference>
<reference evidence="2" key="1">
    <citation type="journal article" date="2023" name="bioRxiv">
        <title>Improved chromosome-level genome assembly for marigold (Tagetes erecta).</title>
        <authorList>
            <person name="Jiang F."/>
            <person name="Yuan L."/>
            <person name="Wang S."/>
            <person name="Wang H."/>
            <person name="Xu D."/>
            <person name="Wang A."/>
            <person name="Fan W."/>
        </authorList>
    </citation>
    <scope>NUCLEOTIDE SEQUENCE</scope>
    <source>
        <strain evidence="2">WSJ</strain>
        <tissue evidence="2">Leaf</tissue>
    </source>
</reference>
<organism evidence="2 3">
    <name type="scientific">Tagetes erecta</name>
    <name type="common">African marigold</name>
    <dbReference type="NCBI Taxonomy" id="13708"/>
    <lineage>
        <taxon>Eukaryota</taxon>
        <taxon>Viridiplantae</taxon>
        <taxon>Streptophyta</taxon>
        <taxon>Embryophyta</taxon>
        <taxon>Tracheophyta</taxon>
        <taxon>Spermatophyta</taxon>
        <taxon>Magnoliopsida</taxon>
        <taxon>eudicotyledons</taxon>
        <taxon>Gunneridae</taxon>
        <taxon>Pentapetalae</taxon>
        <taxon>asterids</taxon>
        <taxon>campanulids</taxon>
        <taxon>Asterales</taxon>
        <taxon>Asteraceae</taxon>
        <taxon>Asteroideae</taxon>
        <taxon>Heliantheae alliance</taxon>
        <taxon>Tageteae</taxon>
        <taxon>Tagetes</taxon>
    </lineage>
</organism>
<sequence>MEKVKLMISYGGKIHHRPHDRKLSYVGGDTKILTIDRNINFSNLISKLNAICESNSEIRFKYKLPGHDLDALVSVFDDEDVENMLFEYDLLRRISAAPIRLRLFVFSPATASTPVTARSVNPDFLFGFDKEYSTVNNSDSVLTPAANGGLIDVGNVAPVMIQEIPVPENNTVTRGSYVAPTPVVYQASMGGYSSGYLQAGTHIRGGGNREQPVVYGYIPGGNREQAVVYGYIPVMPSVSQEIPNVSVSASPVSYDVTRGDLQFSTGMMTATSNHEPKFAPGTQQNDG</sequence>
<dbReference type="SMART" id="SM00666">
    <property type="entry name" value="PB1"/>
    <property type="match status" value="1"/>
</dbReference>
<dbReference type="EMBL" id="JAUHHV010000002">
    <property type="protein sequence ID" value="KAK1433188.1"/>
    <property type="molecule type" value="Genomic_DNA"/>
</dbReference>
<dbReference type="SUPFAM" id="SSF54277">
    <property type="entry name" value="CAD &amp; PB1 domains"/>
    <property type="match status" value="1"/>
</dbReference>
<proteinExistence type="predicted"/>
<accession>A0AAD8P4I0</accession>
<dbReference type="InterPro" id="IPR000270">
    <property type="entry name" value="PB1_dom"/>
</dbReference>
<feature type="domain" description="PB1" evidence="1">
    <location>
        <begin position="18"/>
        <end position="108"/>
    </location>
</feature>
<dbReference type="PANTHER" id="PTHR31066">
    <property type="entry name" value="OS05G0427100 PROTEIN-RELATED"/>
    <property type="match status" value="1"/>
</dbReference>
<dbReference type="AlphaFoldDB" id="A0AAD8P4I0"/>
<name>A0AAD8P4I0_TARER</name>
<gene>
    <name evidence="2" type="ORF">QVD17_10094</name>
</gene>
<dbReference type="Pfam" id="PF00564">
    <property type="entry name" value="PB1"/>
    <property type="match status" value="1"/>
</dbReference>
<evidence type="ECO:0000259" key="1">
    <source>
        <dbReference type="SMART" id="SM00666"/>
    </source>
</evidence>
<keyword evidence="3" id="KW-1185">Reference proteome</keyword>